<reference evidence="2" key="1">
    <citation type="submission" date="2018-11" db="EMBL/GenBank/DDBJ databases">
        <authorList>
            <consortium name="Pathogen Informatics"/>
        </authorList>
    </citation>
    <scope>NUCLEOTIDE SEQUENCE</scope>
</reference>
<evidence type="ECO:0000313" key="3">
    <source>
        <dbReference type="Proteomes" id="UP000784294"/>
    </source>
</evidence>
<accession>A0A3S5CQM8</accession>
<sequence length="256" mass="27729">MEQDDSYNCTAAPPWFSTIFRLSHKRPARLLGPDEKGNARVVASDAKVSQGGTETGPGRRHMRIHFMLKIMVLEAINPTLATTNVTSSPPGHPTPTATLSPSLHIEASGRSELVVSDRRVNLSRNPRPDTPTTNGSKVARRARRQSRRRPCSIPTAGEHCLTRDKLLPAIHSHLTRVCHCVDEGHDNPILLPAVPMVQALGGWRVAGIMSGEDETISLSRDASSGMSALIQLSSNFCANFGLFPTRTCAASLHDCS</sequence>
<feature type="region of interest" description="Disordered" evidence="1">
    <location>
        <begin position="114"/>
        <end position="151"/>
    </location>
</feature>
<organism evidence="2 3">
    <name type="scientific">Protopolystoma xenopodis</name>
    <dbReference type="NCBI Taxonomy" id="117903"/>
    <lineage>
        <taxon>Eukaryota</taxon>
        <taxon>Metazoa</taxon>
        <taxon>Spiralia</taxon>
        <taxon>Lophotrochozoa</taxon>
        <taxon>Platyhelminthes</taxon>
        <taxon>Monogenea</taxon>
        <taxon>Polyopisthocotylea</taxon>
        <taxon>Polystomatidea</taxon>
        <taxon>Polystomatidae</taxon>
        <taxon>Protopolystoma</taxon>
    </lineage>
</organism>
<feature type="compositionally biased region" description="Basic residues" evidence="1">
    <location>
        <begin position="138"/>
        <end position="150"/>
    </location>
</feature>
<keyword evidence="3" id="KW-1185">Reference proteome</keyword>
<evidence type="ECO:0000313" key="2">
    <source>
        <dbReference type="EMBL" id="VEL40272.1"/>
    </source>
</evidence>
<gene>
    <name evidence="2" type="ORF">PXEA_LOCUS33712</name>
</gene>
<protein>
    <submittedName>
        <fullName evidence="2">Uncharacterized protein</fullName>
    </submittedName>
</protein>
<evidence type="ECO:0000256" key="1">
    <source>
        <dbReference type="SAM" id="MobiDB-lite"/>
    </source>
</evidence>
<dbReference type="Proteomes" id="UP000784294">
    <property type="component" value="Unassembled WGS sequence"/>
</dbReference>
<proteinExistence type="predicted"/>
<comment type="caution">
    <text evidence="2">The sequence shown here is derived from an EMBL/GenBank/DDBJ whole genome shotgun (WGS) entry which is preliminary data.</text>
</comment>
<name>A0A3S5CQM8_9PLAT</name>
<dbReference type="AlphaFoldDB" id="A0A3S5CQM8"/>
<dbReference type="EMBL" id="CAAALY010264286">
    <property type="protein sequence ID" value="VEL40272.1"/>
    <property type="molecule type" value="Genomic_DNA"/>
</dbReference>